<dbReference type="SUPFAM" id="SSF57625">
    <property type="entry name" value="Invertebrate chitin-binding proteins"/>
    <property type="match status" value="1"/>
</dbReference>
<evidence type="ECO:0000256" key="1">
    <source>
        <dbReference type="SAM" id="SignalP"/>
    </source>
</evidence>
<dbReference type="EMBL" id="JACEEZ010003946">
    <property type="protein sequence ID" value="KAG0726838.1"/>
    <property type="molecule type" value="Genomic_DNA"/>
</dbReference>
<dbReference type="Proteomes" id="UP000770661">
    <property type="component" value="Unassembled WGS sequence"/>
</dbReference>
<feature type="signal peptide" evidence="1">
    <location>
        <begin position="1"/>
        <end position="19"/>
    </location>
</feature>
<proteinExistence type="predicted"/>
<protein>
    <recommendedName>
        <fullName evidence="2">Chitin-binding type-2 domain-containing protein</fullName>
    </recommendedName>
</protein>
<sequence length="204" mass="22643">MSPYVVVALLMVGVSTSTGMDTCFIDCTHGLDFAADPVDCRNYYICYSYIEHSEFPFTCEGDMFFDLNSHTCRTSGYKCTPECEKCSFDCAAPVLGKRASTVDCGVYFDCEHNDWISCSPDDPYFDGHVCQKDEYHCCTCKSSCSSNDAASHVMVPDYRNCTNFYLCLEPGIPDESTHGHCPSGNYDSQRKTCTDDAPCIQPCA</sequence>
<evidence type="ECO:0000313" key="3">
    <source>
        <dbReference type="EMBL" id="KAG0726838.1"/>
    </source>
</evidence>
<keyword evidence="4" id="KW-1185">Reference proteome</keyword>
<organism evidence="3 4">
    <name type="scientific">Chionoecetes opilio</name>
    <name type="common">Atlantic snow crab</name>
    <name type="synonym">Cancer opilio</name>
    <dbReference type="NCBI Taxonomy" id="41210"/>
    <lineage>
        <taxon>Eukaryota</taxon>
        <taxon>Metazoa</taxon>
        <taxon>Ecdysozoa</taxon>
        <taxon>Arthropoda</taxon>
        <taxon>Crustacea</taxon>
        <taxon>Multicrustacea</taxon>
        <taxon>Malacostraca</taxon>
        <taxon>Eumalacostraca</taxon>
        <taxon>Eucarida</taxon>
        <taxon>Decapoda</taxon>
        <taxon>Pleocyemata</taxon>
        <taxon>Brachyura</taxon>
        <taxon>Eubrachyura</taxon>
        <taxon>Majoidea</taxon>
        <taxon>Majidae</taxon>
        <taxon>Chionoecetes</taxon>
    </lineage>
</organism>
<feature type="domain" description="Chitin-binding type-2" evidence="2">
    <location>
        <begin position="24"/>
        <end position="81"/>
    </location>
</feature>
<dbReference type="GO" id="GO:0005576">
    <property type="term" value="C:extracellular region"/>
    <property type="evidence" value="ECO:0007669"/>
    <property type="project" value="InterPro"/>
</dbReference>
<dbReference type="AlphaFoldDB" id="A0A8J4YHT6"/>
<feature type="domain" description="Chitin-binding type-2" evidence="2">
    <location>
        <begin position="141"/>
        <end position="201"/>
    </location>
</feature>
<dbReference type="InterPro" id="IPR036508">
    <property type="entry name" value="Chitin-bd_dom_sf"/>
</dbReference>
<dbReference type="InterPro" id="IPR002557">
    <property type="entry name" value="Chitin-bd_dom"/>
</dbReference>
<dbReference type="GO" id="GO:0008061">
    <property type="term" value="F:chitin binding"/>
    <property type="evidence" value="ECO:0007669"/>
    <property type="project" value="InterPro"/>
</dbReference>
<keyword evidence="1" id="KW-0732">Signal</keyword>
<feature type="chain" id="PRO_5035188879" description="Chitin-binding type-2 domain-containing protein" evidence="1">
    <location>
        <begin position="20"/>
        <end position="204"/>
    </location>
</feature>
<accession>A0A8J4YHT6</accession>
<dbReference type="SMART" id="SM00494">
    <property type="entry name" value="ChtBD2"/>
    <property type="match status" value="2"/>
</dbReference>
<dbReference type="PROSITE" id="PS50940">
    <property type="entry name" value="CHIT_BIND_II"/>
    <property type="match status" value="2"/>
</dbReference>
<dbReference type="OrthoDB" id="6335616at2759"/>
<evidence type="ECO:0000259" key="2">
    <source>
        <dbReference type="PROSITE" id="PS50940"/>
    </source>
</evidence>
<name>A0A8J4YHT6_CHIOP</name>
<comment type="caution">
    <text evidence="3">The sequence shown here is derived from an EMBL/GenBank/DDBJ whole genome shotgun (WGS) entry which is preliminary data.</text>
</comment>
<evidence type="ECO:0000313" key="4">
    <source>
        <dbReference type="Proteomes" id="UP000770661"/>
    </source>
</evidence>
<gene>
    <name evidence="3" type="ORF">GWK47_035795</name>
</gene>
<reference evidence="3" key="1">
    <citation type="submission" date="2020-07" db="EMBL/GenBank/DDBJ databases">
        <title>The High-quality genome of the commercially important snow crab, Chionoecetes opilio.</title>
        <authorList>
            <person name="Jeong J.-H."/>
            <person name="Ryu S."/>
        </authorList>
    </citation>
    <scope>NUCLEOTIDE SEQUENCE</scope>
    <source>
        <strain evidence="3">MADBK_172401_WGS</strain>
        <tissue evidence="3">Digestive gland</tissue>
    </source>
</reference>